<evidence type="ECO:0000313" key="7">
    <source>
        <dbReference type="Proteomes" id="UP000472320"/>
    </source>
</evidence>
<dbReference type="SUPFAM" id="SSF53850">
    <property type="entry name" value="Periplasmic binding protein-like II"/>
    <property type="match status" value="1"/>
</dbReference>
<gene>
    <name evidence="6" type="ORF">GM658_13880</name>
</gene>
<feature type="domain" description="HTH lysR-type" evidence="5">
    <location>
        <begin position="1"/>
        <end position="59"/>
    </location>
</feature>
<dbReference type="PROSITE" id="PS50931">
    <property type="entry name" value="HTH_LYSR"/>
    <property type="match status" value="1"/>
</dbReference>
<dbReference type="EMBL" id="WNKX01000009">
    <property type="protein sequence ID" value="MTW11690.1"/>
    <property type="molecule type" value="Genomic_DNA"/>
</dbReference>
<dbReference type="InterPro" id="IPR005119">
    <property type="entry name" value="LysR_subst-bd"/>
</dbReference>
<sequence length="297" mass="33024">MDKLAAMHGFRRVVDRASFSKAAEELGLTPAAVGKQVRWLEQSMHAALLLRTTRTMRLTDTGRAYYQECCRLLDELDELERSTSGEQAAMKGRVRINAPMSLSLSVLSPLLARFMDQYPEIDVELTMADRLLDVVAEGFDLSLRVRTTLPDSTLVVRAAGKVEQWLCASPAYLRQHGTPQKPSDLLAQRALAFRLAETPGLWRLEGVDGVCEIELPVRMWLDNSLMLGQMLAAGQGIGSLPSFIARPLLAQGALERVLPAWQLQPRVAYIVYPGNRHLQTKVRVLSDFLAAELPALF</sequence>
<dbReference type="Proteomes" id="UP000472320">
    <property type="component" value="Unassembled WGS sequence"/>
</dbReference>
<dbReference type="GO" id="GO:0003677">
    <property type="term" value="F:DNA binding"/>
    <property type="evidence" value="ECO:0007669"/>
    <property type="project" value="UniProtKB-KW"/>
</dbReference>
<dbReference type="OrthoDB" id="9026421at2"/>
<protein>
    <submittedName>
        <fullName evidence="6">LysR family transcriptional regulator</fullName>
    </submittedName>
</protein>
<accession>A0A6L6QHU2</accession>
<dbReference type="Pfam" id="PF00126">
    <property type="entry name" value="HTH_1"/>
    <property type="match status" value="1"/>
</dbReference>
<dbReference type="CDD" id="cd08422">
    <property type="entry name" value="PBP2_CrgA_like"/>
    <property type="match status" value="1"/>
</dbReference>
<dbReference type="Pfam" id="PF03466">
    <property type="entry name" value="LysR_substrate"/>
    <property type="match status" value="1"/>
</dbReference>
<dbReference type="FunFam" id="1.10.10.10:FF:000001">
    <property type="entry name" value="LysR family transcriptional regulator"/>
    <property type="match status" value="1"/>
</dbReference>
<dbReference type="Gene3D" id="1.10.10.10">
    <property type="entry name" value="Winged helix-like DNA-binding domain superfamily/Winged helix DNA-binding domain"/>
    <property type="match status" value="1"/>
</dbReference>
<dbReference type="SUPFAM" id="SSF46785">
    <property type="entry name" value="Winged helix' DNA-binding domain"/>
    <property type="match status" value="1"/>
</dbReference>
<evidence type="ECO:0000256" key="1">
    <source>
        <dbReference type="ARBA" id="ARBA00009437"/>
    </source>
</evidence>
<evidence type="ECO:0000256" key="3">
    <source>
        <dbReference type="ARBA" id="ARBA00023125"/>
    </source>
</evidence>
<organism evidence="6 7">
    <name type="scientific">Massilia eburnea</name>
    <dbReference type="NCBI Taxonomy" id="1776165"/>
    <lineage>
        <taxon>Bacteria</taxon>
        <taxon>Pseudomonadati</taxon>
        <taxon>Pseudomonadota</taxon>
        <taxon>Betaproteobacteria</taxon>
        <taxon>Burkholderiales</taxon>
        <taxon>Oxalobacteraceae</taxon>
        <taxon>Telluria group</taxon>
        <taxon>Massilia</taxon>
    </lineage>
</organism>
<evidence type="ECO:0000259" key="5">
    <source>
        <dbReference type="PROSITE" id="PS50931"/>
    </source>
</evidence>
<reference evidence="6 7" key="1">
    <citation type="submission" date="2019-11" db="EMBL/GenBank/DDBJ databases">
        <title>Type strains purchased from KCTC, JCM and DSMZ.</title>
        <authorList>
            <person name="Lu H."/>
        </authorList>
    </citation>
    <scope>NUCLEOTIDE SEQUENCE [LARGE SCALE GENOMIC DNA]</scope>
    <source>
        <strain evidence="6 7">JCM 31587</strain>
    </source>
</reference>
<keyword evidence="3" id="KW-0238">DNA-binding</keyword>
<dbReference type="InterPro" id="IPR000847">
    <property type="entry name" value="LysR_HTH_N"/>
</dbReference>
<proteinExistence type="inferred from homology"/>
<keyword evidence="2" id="KW-0805">Transcription regulation</keyword>
<comment type="similarity">
    <text evidence="1">Belongs to the LysR transcriptional regulatory family.</text>
</comment>
<dbReference type="PANTHER" id="PTHR30537:SF5">
    <property type="entry name" value="HTH-TYPE TRANSCRIPTIONAL ACTIVATOR TTDR-RELATED"/>
    <property type="match status" value="1"/>
</dbReference>
<keyword evidence="4" id="KW-0804">Transcription</keyword>
<dbReference type="InterPro" id="IPR036390">
    <property type="entry name" value="WH_DNA-bd_sf"/>
</dbReference>
<dbReference type="PANTHER" id="PTHR30537">
    <property type="entry name" value="HTH-TYPE TRANSCRIPTIONAL REGULATOR"/>
    <property type="match status" value="1"/>
</dbReference>
<evidence type="ECO:0000256" key="2">
    <source>
        <dbReference type="ARBA" id="ARBA00023015"/>
    </source>
</evidence>
<evidence type="ECO:0000256" key="4">
    <source>
        <dbReference type="ARBA" id="ARBA00023163"/>
    </source>
</evidence>
<dbReference type="GO" id="GO:0003700">
    <property type="term" value="F:DNA-binding transcription factor activity"/>
    <property type="evidence" value="ECO:0007669"/>
    <property type="project" value="InterPro"/>
</dbReference>
<evidence type="ECO:0000313" key="6">
    <source>
        <dbReference type="EMBL" id="MTW11690.1"/>
    </source>
</evidence>
<keyword evidence="7" id="KW-1185">Reference proteome</keyword>
<name>A0A6L6QHU2_9BURK</name>
<dbReference type="InterPro" id="IPR036388">
    <property type="entry name" value="WH-like_DNA-bd_sf"/>
</dbReference>
<dbReference type="AlphaFoldDB" id="A0A6L6QHU2"/>
<dbReference type="Gene3D" id="3.40.190.290">
    <property type="match status" value="1"/>
</dbReference>
<comment type="caution">
    <text evidence="6">The sequence shown here is derived from an EMBL/GenBank/DDBJ whole genome shotgun (WGS) entry which is preliminary data.</text>
</comment>
<dbReference type="InterPro" id="IPR058163">
    <property type="entry name" value="LysR-type_TF_proteobact-type"/>
</dbReference>
<dbReference type="RefSeq" id="WP_155454643.1">
    <property type="nucleotide sequence ID" value="NZ_WNKX01000009.1"/>
</dbReference>